<sequence>MNGLGEVVPVASPPQSADLSCLDFLLWVQLKSLMFETLLVCEVDLIVNAKSVFGRLAICLEEGIVIPSSTYDLVSPLSVAFLSNYY</sequence>
<reference evidence="1" key="1">
    <citation type="submission" date="2020-08" db="EMBL/GenBank/DDBJ databases">
        <title>Multicomponent nature underlies the extraordinary mechanical properties of spider dragline silk.</title>
        <authorList>
            <person name="Kono N."/>
            <person name="Nakamura H."/>
            <person name="Mori M."/>
            <person name="Yoshida Y."/>
            <person name="Ohtoshi R."/>
            <person name="Malay A.D."/>
            <person name="Moran D.A.P."/>
            <person name="Tomita M."/>
            <person name="Numata K."/>
            <person name="Arakawa K."/>
        </authorList>
    </citation>
    <scope>NUCLEOTIDE SEQUENCE</scope>
</reference>
<dbReference type="EMBL" id="BMAW01025867">
    <property type="protein sequence ID" value="GFT94343.1"/>
    <property type="molecule type" value="Genomic_DNA"/>
</dbReference>
<comment type="caution">
    <text evidence="1">The sequence shown here is derived from an EMBL/GenBank/DDBJ whole genome shotgun (WGS) entry which is preliminary data.</text>
</comment>
<dbReference type="AlphaFoldDB" id="A0A8X6UAA6"/>
<evidence type="ECO:0000313" key="1">
    <source>
        <dbReference type="EMBL" id="GFT94343.1"/>
    </source>
</evidence>
<name>A0A8X6UAA6_NEPPI</name>
<protein>
    <submittedName>
        <fullName evidence="1">Uncharacterized protein</fullName>
    </submittedName>
</protein>
<keyword evidence="2" id="KW-1185">Reference proteome</keyword>
<evidence type="ECO:0000313" key="2">
    <source>
        <dbReference type="Proteomes" id="UP000887013"/>
    </source>
</evidence>
<organism evidence="1 2">
    <name type="scientific">Nephila pilipes</name>
    <name type="common">Giant wood spider</name>
    <name type="synonym">Nephila maculata</name>
    <dbReference type="NCBI Taxonomy" id="299642"/>
    <lineage>
        <taxon>Eukaryota</taxon>
        <taxon>Metazoa</taxon>
        <taxon>Ecdysozoa</taxon>
        <taxon>Arthropoda</taxon>
        <taxon>Chelicerata</taxon>
        <taxon>Arachnida</taxon>
        <taxon>Araneae</taxon>
        <taxon>Araneomorphae</taxon>
        <taxon>Entelegynae</taxon>
        <taxon>Araneoidea</taxon>
        <taxon>Nephilidae</taxon>
        <taxon>Nephila</taxon>
    </lineage>
</organism>
<dbReference type="Proteomes" id="UP000887013">
    <property type="component" value="Unassembled WGS sequence"/>
</dbReference>
<proteinExistence type="predicted"/>
<accession>A0A8X6UAA6</accession>
<gene>
    <name evidence="1" type="ORF">NPIL_178021</name>
</gene>